<comment type="caution">
    <text evidence="2">The sequence shown here is derived from an EMBL/GenBank/DDBJ whole genome shotgun (WGS) entry which is preliminary data.</text>
</comment>
<organism evidence="2 3">
    <name type="scientific">Physocladia obscura</name>
    <dbReference type="NCBI Taxonomy" id="109957"/>
    <lineage>
        <taxon>Eukaryota</taxon>
        <taxon>Fungi</taxon>
        <taxon>Fungi incertae sedis</taxon>
        <taxon>Chytridiomycota</taxon>
        <taxon>Chytridiomycota incertae sedis</taxon>
        <taxon>Chytridiomycetes</taxon>
        <taxon>Chytridiales</taxon>
        <taxon>Chytriomycetaceae</taxon>
        <taxon>Physocladia</taxon>
    </lineage>
</organism>
<keyword evidence="3" id="KW-1185">Reference proteome</keyword>
<proteinExistence type="predicted"/>
<feature type="region of interest" description="Disordered" evidence="1">
    <location>
        <begin position="1"/>
        <end position="56"/>
    </location>
</feature>
<evidence type="ECO:0000313" key="3">
    <source>
        <dbReference type="Proteomes" id="UP001211907"/>
    </source>
</evidence>
<protein>
    <submittedName>
        <fullName evidence="2">Uncharacterized protein</fullName>
    </submittedName>
</protein>
<dbReference type="EMBL" id="JADGJH010004924">
    <property type="protein sequence ID" value="KAJ3083043.1"/>
    <property type="molecule type" value="Genomic_DNA"/>
</dbReference>
<evidence type="ECO:0000313" key="2">
    <source>
        <dbReference type="EMBL" id="KAJ3083043.1"/>
    </source>
</evidence>
<reference evidence="2" key="1">
    <citation type="submission" date="2020-05" db="EMBL/GenBank/DDBJ databases">
        <title>Phylogenomic resolution of chytrid fungi.</title>
        <authorList>
            <person name="Stajich J.E."/>
            <person name="Amses K."/>
            <person name="Simmons R."/>
            <person name="Seto K."/>
            <person name="Myers J."/>
            <person name="Bonds A."/>
            <person name="Quandt C.A."/>
            <person name="Barry K."/>
            <person name="Liu P."/>
            <person name="Grigoriev I."/>
            <person name="Longcore J.E."/>
            <person name="James T.Y."/>
        </authorList>
    </citation>
    <scope>NUCLEOTIDE SEQUENCE</scope>
    <source>
        <strain evidence="2">JEL0513</strain>
    </source>
</reference>
<name>A0AAD5X7B0_9FUNG</name>
<feature type="compositionally biased region" description="Basic and acidic residues" evidence="1">
    <location>
        <begin position="45"/>
        <end position="56"/>
    </location>
</feature>
<accession>A0AAD5X7B0</accession>
<sequence length="56" mass="6133">MSSQTQSEKELSPPPRQESAPVISTNLPFPVTPHARTFPTTAKTTSDKSQHDLAKK</sequence>
<dbReference type="AlphaFoldDB" id="A0AAD5X7B0"/>
<dbReference type="Proteomes" id="UP001211907">
    <property type="component" value="Unassembled WGS sequence"/>
</dbReference>
<evidence type="ECO:0000256" key="1">
    <source>
        <dbReference type="SAM" id="MobiDB-lite"/>
    </source>
</evidence>
<feature type="non-terminal residue" evidence="2">
    <location>
        <position position="56"/>
    </location>
</feature>
<gene>
    <name evidence="2" type="ORF">HK100_009539</name>
</gene>